<accession>A0A7J0FMV9</accession>
<protein>
    <submittedName>
        <fullName evidence="1">Uncharacterized protein</fullName>
    </submittedName>
</protein>
<gene>
    <name evidence="1" type="ORF">Acr_13g0014620</name>
</gene>
<organism evidence="1 2">
    <name type="scientific">Actinidia rufa</name>
    <dbReference type="NCBI Taxonomy" id="165716"/>
    <lineage>
        <taxon>Eukaryota</taxon>
        <taxon>Viridiplantae</taxon>
        <taxon>Streptophyta</taxon>
        <taxon>Embryophyta</taxon>
        <taxon>Tracheophyta</taxon>
        <taxon>Spermatophyta</taxon>
        <taxon>Magnoliopsida</taxon>
        <taxon>eudicotyledons</taxon>
        <taxon>Gunneridae</taxon>
        <taxon>Pentapetalae</taxon>
        <taxon>asterids</taxon>
        <taxon>Ericales</taxon>
        <taxon>Actinidiaceae</taxon>
        <taxon>Actinidia</taxon>
    </lineage>
</organism>
<sequence>MMINCRRLHPSVGAVRRNSDVQVILYLLTPLRIATGRCAASKHQRGYFMSLLNSDSPEVMTVLAWTAVAFGKDSSELWHEGPPSLLCSDSSAEISALARPMYMGLHRTLA</sequence>
<comment type="caution">
    <text evidence="1">The sequence shown here is derived from an EMBL/GenBank/DDBJ whole genome shotgun (WGS) entry which is preliminary data.</text>
</comment>
<proteinExistence type="predicted"/>
<dbReference type="Proteomes" id="UP000585474">
    <property type="component" value="Unassembled WGS sequence"/>
</dbReference>
<keyword evidence="2" id="KW-1185">Reference proteome</keyword>
<name>A0A7J0FMV9_9ERIC</name>
<dbReference type="AlphaFoldDB" id="A0A7J0FMV9"/>
<reference evidence="1 2" key="1">
    <citation type="submission" date="2019-07" db="EMBL/GenBank/DDBJ databases">
        <title>De Novo Assembly of kiwifruit Actinidia rufa.</title>
        <authorList>
            <person name="Sugita-Konishi S."/>
            <person name="Sato K."/>
            <person name="Mori E."/>
            <person name="Abe Y."/>
            <person name="Kisaki G."/>
            <person name="Hamano K."/>
            <person name="Suezawa K."/>
            <person name="Otani M."/>
            <person name="Fukuda T."/>
            <person name="Manabe T."/>
            <person name="Gomi K."/>
            <person name="Tabuchi M."/>
            <person name="Akimitsu K."/>
            <person name="Kataoka I."/>
        </authorList>
    </citation>
    <scope>NUCLEOTIDE SEQUENCE [LARGE SCALE GENOMIC DNA]</scope>
    <source>
        <strain evidence="2">cv. Fuchu</strain>
    </source>
</reference>
<evidence type="ECO:0000313" key="2">
    <source>
        <dbReference type="Proteomes" id="UP000585474"/>
    </source>
</evidence>
<dbReference type="EMBL" id="BJWL01000013">
    <property type="protein sequence ID" value="GFZ00063.1"/>
    <property type="molecule type" value="Genomic_DNA"/>
</dbReference>
<evidence type="ECO:0000313" key="1">
    <source>
        <dbReference type="EMBL" id="GFZ00063.1"/>
    </source>
</evidence>